<feature type="transmembrane region" description="Helical" evidence="7">
    <location>
        <begin position="28"/>
        <end position="48"/>
    </location>
</feature>
<evidence type="ECO:0000256" key="2">
    <source>
        <dbReference type="ARBA" id="ARBA00022692"/>
    </source>
</evidence>
<dbReference type="GO" id="GO:0005774">
    <property type="term" value="C:vacuolar membrane"/>
    <property type="evidence" value="ECO:0007669"/>
    <property type="project" value="TreeGrafter"/>
</dbReference>
<evidence type="ECO:0000256" key="3">
    <source>
        <dbReference type="ARBA" id="ARBA00022970"/>
    </source>
</evidence>
<evidence type="ECO:0000256" key="7">
    <source>
        <dbReference type="SAM" id="Phobius"/>
    </source>
</evidence>
<evidence type="ECO:0000259" key="8">
    <source>
        <dbReference type="Pfam" id="PF01490"/>
    </source>
</evidence>
<dbReference type="AlphaFoldDB" id="A0A5P1ES05"/>
<evidence type="ECO:0000313" key="9">
    <source>
        <dbReference type="EMBL" id="ONK68792.1"/>
    </source>
</evidence>
<evidence type="ECO:0000313" key="10">
    <source>
        <dbReference type="Proteomes" id="UP000243459"/>
    </source>
</evidence>
<evidence type="ECO:0000256" key="4">
    <source>
        <dbReference type="ARBA" id="ARBA00022989"/>
    </source>
</evidence>
<keyword evidence="10" id="KW-1185">Reference proteome</keyword>
<gene>
    <name evidence="9" type="ORF">A4U43_C05F16080</name>
</gene>
<evidence type="ECO:0000256" key="5">
    <source>
        <dbReference type="ARBA" id="ARBA00023136"/>
    </source>
</evidence>
<feature type="transmembrane region" description="Helical" evidence="7">
    <location>
        <begin position="172"/>
        <end position="192"/>
    </location>
</feature>
<dbReference type="Proteomes" id="UP000243459">
    <property type="component" value="Chromosome 5"/>
</dbReference>
<organism evidence="9 10">
    <name type="scientific">Asparagus officinalis</name>
    <name type="common">Garden asparagus</name>
    <dbReference type="NCBI Taxonomy" id="4686"/>
    <lineage>
        <taxon>Eukaryota</taxon>
        <taxon>Viridiplantae</taxon>
        <taxon>Streptophyta</taxon>
        <taxon>Embryophyta</taxon>
        <taxon>Tracheophyta</taxon>
        <taxon>Spermatophyta</taxon>
        <taxon>Magnoliopsida</taxon>
        <taxon>Liliopsida</taxon>
        <taxon>Asparagales</taxon>
        <taxon>Asparagaceae</taxon>
        <taxon>Asparagoideae</taxon>
        <taxon>Asparagus</taxon>
    </lineage>
</organism>
<evidence type="ECO:0000256" key="6">
    <source>
        <dbReference type="SAM" id="MobiDB-lite"/>
    </source>
</evidence>
<feature type="transmembrane region" description="Helical" evidence="7">
    <location>
        <begin position="291"/>
        <end position="312"/>
    </location>
</feature>
<reference evidence="10" key="1">
    <citation type="journal article" date="2017" name="Nat. Commun.">
        <title>The asparagus genome sheds light on the origin and evolution of a young Y chromosome.</title>
        <authorList>
            <person name="Harkess A."/>
            <person name="Zhou J."/>
            <person name="Xu C."/>
            <person name="Bowers J.E."/>
            <person name="Van der Hulst R."/>
            <person name="Ayyampalayam S."/>
            <person name="Mercati F."/>
            <person name="Riccardi P."/>
            <person name="McKain M.R."/>
            <person name="Kakrana A."/>
            <person name="Tang H."/>
            <person name="Ray J."/>
            <person name="Groenendijk J."/>
            <person name="Arikit S."/>
            <person name="Mathioni S.M."/>
            <person name="Nakano M."/>
            <person name="Shan H."/>
            <person name="Telgmann-Rauber A."/>
            <person name="Kanno A."/>
            <person name="Yue Z."/>
            <person name="Chen H."/>
            <person name="Li W."/>
            <person name="Chen Y."/>
            <person name="Xu X."/>
            <person name="Zhang Y."/>
            <person name="Luo S."/>
            <person name="Chen H."/>
            <person name="Gao J."/>
            <person name="Mao Z."/>
            <person name="Pires J.C."/>
            <person name="Luo M."/>
            <person name="Kudrna D."/>
            <person name="Wing R.A."/>
            <person name="Meyers B.C."/>
            <person name="Yi K."/>
            <person name="Kong H."/>
            <person name="Lavrijsen P."/>
            <person name="Sunseri F."/>
            <person name="Falavigna A."/>
            <person name="Ye Y."/>
            <person name="Leebens-Mack J.H."/>
            <person name="Chen G."/>
        </authorList>
    </citation>
    <scope>NUCLEOTIDE SEQUENCE [LARGE SCALE GENOMIC DNA]</scope>
    <source>
        <strain evidence="10">cv. DH0086</strain>
    </source>
</reference>
<feature type="transmembrane region" description="Helical" evidence="7">
    <location>
        <begin position="248"/>
        <end position="271"/>
    </location>
</feature>
<keyword evidence="2 7" id="KW-0812">Transmembrane</keyword>
<keyword evidence="3" id="KW-0813">Transport</keyword>
<proteinExistence type="predicted"/>
<dbReference type="PANTHER" id="PTHR22950:SF349">
    <property type="entry name" value="AMINO ACID TRANSPORTER TRANSMEMBRANE DOMAIN-CONTAINING PROTEIN"/>
    <property type="match status" value="1"/>
</dbReference>
<keyword evidence="5 7" id="KW-0472">Membrane</keyword>
<dbReference type="InterPro" id="IPR013057">
    <property type="entry name" value="AA_transpt_TM"/>
</dbReference>
<feature type="transmembrane region" description="Helical" evidence="7">
    <location>
        <begin position="400"/>
        <end position="421"/>
    </location>
</feature>
<keyword evidence="4 7" id="KW-1133">Transmembrane helix</keyword>
<dbReference type="OrthoDB" id="1684102at2759"/>
<protein>
    <recommendedName>
        <fullName evidence="8">Amino acid transporter transmembrane domain-containing protein</fullName>
    </recommendedName>
</protein>
<dbReference type="Pfam" id="PF01490">
    <property type="entry name" value="Aa_trans"/>
    <property type="match status" value="1"/>
</dbReference>
<feature type="transmembrane region" description="Helical" evidence="7">
    <location>
        <begin position="115"/>
        <end position="133"/>
    </location>
</feature>
<evidence type="ECO:0000256" key="1">
    <source>
        <dbReference type="ARBA" id="ARBA00004141"/>
    </source>
</evidence>
<dbReference type="PANTHER" id="PTHR22950">
    <property type="entry name" value="AMINO ACID TRANSPORTER"/>
    <property type="match status" value="1"/>
</dbReference>
<accession>A0A5P1ES05</accession>
<keyword evidence="3" id="KW-0029">Amino-acid transport</keyword>
<comment type="subcellular location">
    <subcellularLocation>
        <location evidence="1">Membrane</location>
        <topology evidence="1">Multi-pass membrane protein</topology>
    </subcellularLocation>
</comment>
<feature type="domain" description="Amino acid transporter transmembrane" evidence="8">
    <location>
        <begin position="23"/>
        <end position="417"/>
    </location>
</feature>
<sequence length="429" mass="46943">MEFEGEEKSNIPLLQGGRNRGRATSAQTLGNIVVSILGTGTLGLPFAFRVTGWAAGSLGLMLAGLVSYYCMLLLVECRRKSEEDTQETDKPAQTQTYGDIGDNAFGATGRFLTEFLILVSHAAASIAFFIFIGQNLSSVFTSFYVTISSSYFIYFLLLLLEVLLSFARSLSLLAPFSAFATLCNVFAMAIVIKEDINKIGDHSFESANAFKGVWSIPFAFGVAVFCFEGFGVTLALERSMAKSSKFPWVLLQAFLGIAIAYIVFGSFGYLAYGEETQEIITLNLPNNWTTIIVKVGLCIAITFTIPMIMHPIHEIIELKLRSCRWSQNLCHNSQTKGWLISQVARLFVIVLLTMLATFAPGFAQLMSFTGSTICALISFVLPASFHLKIMGSSLAPWRRVVDYCILLVGLVSAVYGAFAGLKATLDLFL</sequence>
<dbReference type="OMA" id="ITVFMVF"/>
<feature type="transmembrane region" description="Helical" evidence="7">
    <location>
        <begin position="139"/>
        <end position="160"/>
    </location>
</feature>
<feature type="transmembrane region" description="Helical" evidence="7">
    <location>
        <begin position="212"/>
        <end position="236"/>
    </location>
</feature>
<feature type="region of interest" description="Disordered" evidence="6">
    <location>
        <begin position="1"/>
        <end position="20"/>
    </location>
</feature>
<dbReference type="EMBL" id="CM007385">
    <property type="protein sequence ID" value="ONK68792.1"/>
    <property type="molecule type" value="Genomic_DNA"/>
</dbReference>
<dbReference type="Gramene" id="ONK68792">
    <property type="protein sequence ID" value="ONK68792"/>
    <property type="gene ID" value="A4U43_C05F16080"/>
</dbReference>
<feature type="transmembrane region" description="Helical" evidence="7">
    <location>
        <begin position="343"/>
        <end position="362"/>
    </location>
</feature>
<feature type="transmembrane region" description="Helical" evidence="7">
    <location>
        <begin position="54"/>
        <end position="75"/>
    </location>
</feature>
<dbReference type="GO" id="GO:0015179">
    <property type="term" value="F:L-amino acid transmembrane transporter activity"/>
    <property type="evidence" value="ECO:0007669"/>
    <property type="project" value="TreeGrafter"/>
</dbReference>
<feature type="transmembrane region" description="Helical" evidence="7">
    <location>
        <begin position="368"/>
        <end position="388"/>
    </location>
</feature>
<name>A0A5P1ES05_ASPOF</name>